<feature type="region of interest" description="Disordered" evidence="11">
    <location>
        <begin position="89"/>
        <end position="108"/>
    </location>
</feature>
<dbReference type="Pfam" id="PF15867">
    <property type="entry name" value="Dynein_attach_N"/>
    <property type="match status" value="1"/>
</dbReference>
<evidence type="ECO:0000256" key="4">
    <source>
        <dbReference type="ARBA" id="ARBA00011738"/>
    </source>
</evidence>
<evidence type="ECO:0000256" key="6">
    <source>
        <dbReference type="ARBA" id="ARBA00022794"/>
    </source>
</evidence>
<evidence type="ECO:0000313" key="14">
    <source>
        <dbReference type="Proteomes" id="UP000504618"/>
    </source>
</evidence>
<sequence length="235" mass="26880">MSALKTPIDYRNLEEELHAALAADELYKLQNDAKIRAVEQAVPTYEHFRQMVNGAHLKPLDRDDMKPKIGAQWNPLINPTKPCDLTASAASRKLTRDKRDNGSSPKKSRETCENFLQFWRTIADHSEKFTYVWNLRNDLRHHVFRVEIPASFLGDFANTCLQHSSKVDDVTSIIEILGILSACNRFDLMVCFMTRDEKSTCEQLFQQLQLKGGSPGESLKHTVKSLAVKYRVKLD</sequence>
<evidence type="ECO:0000256" key="11">
    <source>
        <dbReference type="SAM" id="MobiDB-lite"/>
    </source>
</evidence>
<dbReference type="GeneID" id="112454096"/>
<evidence type="ECO:0000313" key="15">
    <source>
        <dbReference type="RefSeq" id="XP_024871078.1"/>
    </source>
</evidence>
<comment type="subunit">
    <text evidence="4">Homodimer.</text>
</comment>
<feature type="domain" description="RNA-polymerase II-associated protein 3-like C-terminal" evidence="12">
    <location>
        <begin position="110"/>
        <end position="198"/>
    </location>
</feature>
<feature type="domain" description="Dynein attachment factor N-terminal" evidence="13">
    <location>
        <begin position="8"/>
        <end position="74"/>
    </location>
</feature>
<keyword evidence="5" id="KW-0963">Cytoplasm</keyword>
<feature type="compositionally biased region" description="Basic and acidic residues" evidence="11">
    <location>
        <begin position="97"/>
        <end position="108"/>
    </location>
</feature>
<dbReference type="GO" id="GO:0005576">
    <property type="term" value="C:extracellular region"/>
    <property type="evidence" value="ECO:0007669"/>
    <property type="project" value="GOC"/>
</dbReference>
<evidence type="ECO:0000256" key="3">
    <source>
        <dbReference type="ARBA" id="ARBA00004496"/>
    </source>
</evidence>
<dbReference type="GO" id="GO:0036159">
    <property type="term" value="P:inner dynein arm assembly"/>
    <property type="evidence" value="ECO:0007669"/>
    <property type="project" value="TreeGrafter"/>
</dbReference>
<protein>
    <submittedName>
        <fullName evidence="15">Coiled-coil domain-containing protein 103-like</fullName>
    </submittedName>
</protein>
<evidence type="ECO:0000256" key="10">
    <source>
        <dbReference type="ARBA" id="ARBA00049986"/>
    </source>
</evidence>
<keyword evidence="7" id="KW-0282">Flagellum</keyword>
<dbReference type="RefSeq" id="XP_024871078.1">
    <property type="nucleotide sequence ID" value="XM_025015310.1"/>
</dbReference>
<evidence type="ECO:0000256" key="9">
    <source>
        <dbReference type="ARBA" id="ARBA00023273"/>
    </source>
</evidence>
<comment type="function">
    <text evidence="1">Dynein-attachment factor required for cilia motility.</text>
</comment>
<keyword evidence="8" id="KW-0969">Cilium</keyword>
<dbReference type="InterPro" id="IPR042422">
    <property type="entry name" value="CC103"/>
</dbReference>
<evidence type="ECO:0000256" key="1">
    <source>
        <dbReference type="ARBA" id="ARBA00004048"/>
    </source>
</evidence>
<keyword evidence="6" id="KW-0970">Cilium biogenesis/degradation</keyword>
<accession>A0A6J1PP07</accession>
<evidence type="ECO:0000256" key="8">
    <source>
        <dbReference type="ARBA" id="ARBA00023069"/>
    </source>
</evidence>
<dbReference type="InterPro" id="IPR031733">
    <property type="entry name" value="Dynein_attach_N"/>
</dbReference>
<evidence type="ECO:0000256" key="2">
    <source>
        <dbReference type="ARBA" id="ARBA00004230"/>
    </source>
</evidence>
<name>A0A6J1PP07_9HYME</name>
<keyword evidence="14" id="KW-1185">Reference proteome</keyword>
<dbReference type="PANTHER" id="PTHR28572:SF1">
    <property type="entry name" value="COILED-COIL DOMAIN-CONTAINING PROTEIN 103"/>
    <property type="match status" value="1"/>
</dbReference>
<comment type="similarity">
    <text evidence="10">Belongs to the DNAAF19/PR46b family.</text>
</comment>
<gene>
    <name evidence="15" type="primary">LOC112454096</name>
</gene>
<dbReference type="GO" id="GO:0007368">
    <property type="term" value="P:determination of left/right symmetry"/>
    <property type="evidence" value="ECO:0007669"/>
    <property type="project" value="TreeGrafter"/>
</dbReference>
<dbReference type="AlphaFoldDB" id="A0A6J1PP07"/>
<evidence type="ECO:0000256" key="5">
    <source>
        <dbReference type="ARBA" id="ARBA00022490"/>
    </source>
</evidence>
<comment type="subcellular location">
    <subcellularLocation>
        <location evidence="2">Cell projection</location>
        <location evidence="2">Cilium</location>
        <location evidence="2">Flagellum</location>
    </subcellularLocation>
    <subcellularLocation>
        <location evidence="3">Cytoplasm</location>
    </subcellularLocation>
</comment>
<evidence type="ECO:0000259" key="13">
    <source>
        <dbReference type="Pfam" id="PF15867"/>
    </source>
</evidence>
<dbReference type="Pfam" id="PF13877">
    <property type="entry name" value="RPAP3_C"/>
    <property type="match status" value="1"/>
</dbReference>
<dbReference type="GO" id="GO:0036157">
    <property type="term" value="C:outer dynein arm"/>
    <property type="evidence" value="ECO:0007669"/>
    <property type="project" value="InterPro"/>
</dbReference>
<organism evidence="14 15">
    <name type="scientific">Temnothorax curvispinosus</name>
    <dbReference type="NCBI Taxonomy" id="300111"/>
    <lineage>
        <taxon>Eukaryota</taxon>
        <taxon>Metazoa</taxon>
        <taxon>Ecdysozoa</taxon>
        <taxon>Arthropoda</taxon>
        <taxon>Hexapoda</taxon>
        <taxon>Insecta</taxon>
        <taxon>Pterygota</taxon>
        <taxon>Neoptera</taxon>
        <taxon>Endopterygota</taxon>
        <taxon>Hymenoptera</taxon>
        <taxon>Apocrita</taxon>
        <taxon>Aculeata</taxon>
        <taxon>Formicoidea</taxon>
        <taxon>Formicidae</taxon>
        <taxon>Myrmicinae</taxon>
        <taxon>Temnothorax</taxon>
    </lineage>
</organism>
<keyword evidence="9" id="KW-0966">Cell projection</keyword>
<dbReference type="GO" id="GO:0031514">
    <property type="term" value="C:motile cilium"/>
    <property type="evidence" value="ECO:0007669"/>
    <property type="project" value="UniProtKB-SubCell"/>
</dbReference>
<reference evidence="15" key="1">
    <citation type="submission" date="2025-08" db="UniProtKB">
        <authorList>
            <consortium name="RefSeq"/>
        </authorList>
    </citation>
    <scope>IDENTIFICATION</scope>
    <source>
        <tissue evidence="15">Whole body</tissue>
    </source>
</reference>
<dbReference type="OrthoDB" id="447931at2759"/>
<dbReference type="GO" id="GO:0003351">
    <property type="term" value="P:epithelial cilium movement involved in extracellular fluid movement"/>
    <property type="evidence" value="ECO:0007669"/>
    <property type="project" value="TreeGrafter"/>
</dbReference>
<dbReference type="PANTHER" id="PTHR28572">
    <property type="entry name" value="COILED-COIL DOMAIN-CONTAINING PROTEIN 103"/>
    <property type="match status" value="1"/>
</dbReference>
<evidence type="ECO:0000259" key="12">
    <source>
        <dbReference type="Pfam" id="PF13877"/>
    </source>
</evidence>
<dbReference type="InterPro" id="IPR025986">
    <property type="entry name" value="RPAP3-like_C"/>
</dbReference>
<dbReference type="Proteomes" id="UP000504618">
    <property type="component" value="Unplaced"/>
</dbReference>
<evidence type="ECO:0000256" key="7">
    <source>
        <dbReference type="ARBA" id="ARBA00022846"/>
    </source>
</evidence>
<proteinExistence type="inferred from homology"/>